<keyword evidence="1" id="KW-0812">Transmembrane</keyword>
<evidence type="ECO:0000313" key="4">
    <source>
        <dbReference type="EMBL" id="CUV36826.1"/>
    </source>
</evidence>
<dbReference type="EMBL" id="LN899822">
    <property type="protein sequence ID" value="CUV63329.1"/>
    <property type="molecule type" value="Genomic_DNA"/>
</dbReference>
<keyword evidence="1" id="KW-1133">Transmembrane helix</keyword>
<sequence>MKHEASADACQARMQRMEGEHAGWRDAGVHHRAATPMLVHARGKRMRGAANSHVIGAAGTRGYVAAQGHAFGIVFMVLSLILAIAILATKRPERVEQAVCRAVGILVDWRTWAIVTMGCVVMALAYVLCRPRR</sequence>
<evidence type="ECO:0000313" key="6">
    <source>
        <dbReference type="EMBL" id="CUV63329.1"/>
    </source>
</evidence>
<dbReference type="EMBL" id="LN899823">
    <property type="protein sequence ID" value="CUV25678.1"/>
    <property type="molecule type" value="Genomic_DNA"/>
</dbReference>
<evidence type="ECO:0000256" key="1">
    <source>
        <dbReference type="SAM" id="Phobius"/>
    </source>
</evidence>
<dbReference type="EMBL" id="LN899826">
    <property type="protein sequence ID" value="CUV42747.1"/>
    <property type="molecule type" value="Genomic_DNA"/>
</dbReference>
<dbReference type="AlphaFoldDB" id="A0A0K1ZRQ1"/>
<feature type="transmembrane region" description="Helical" evidence="1">
    <location>
        <begin position="70"/>
        <end position="89"/>
    </location>
</feature>
<gene>
    <name evidence="6" type="ORF">RD1301_v1_3330013</name>
    <name evidence="2" type="ORF">RUN1744_v1_1060022</name>
    <name evidence="3" type="ORF">RUN1985_v1_520033</name>
    <name evidence="4" type="ORF">TD1301_v1_2510002</name>
    <name evidence="5" type="ORF">TF3108_v1_1540002</name>
</gene>
<evidence type="ECO:0000313" key="5">
    <source>
        <dbReference type="EMBL" id="CUV42747.1"/>
    </source>
</evidence>
<name>A0A0K1ZRQ1_RALSL</name>
<evidence type="ECO:0000313" key="3">
    <source>
        <dbReference type="EMBL" id="CUV29856.1"/>
    </source>
</evidence>
<evidence type="ECO:0008006" key="7">
    <source>
        <dbReference type="Google" id="ProtNLM"/>
    </source>
</evidence>
<dbReference type="EMBL" id="LN899824">
    <property type="protein sequence ID" value="CUV29856.1"/>
    <property type="molecule type" value="Genomic_DNA"/>
</dbReference>
<feature type="transmembrane region" description="Helical" evidence="1">
    <location>
        <begin position="109"/>
        <end position="129"/>
    </location>
</feature>
<protein>
    <recommendedName>
        <fullName evidence="7">Transmembrane protein</fullName>
    </recommendedName>
</protein>
<reference evidence="3" key="1">
    <citation type="submission" date="2015-10" db="EMBL/GenBank/DDBJ databases">
        <authorList>
            <person name="Gilbert D.G."/>
        </authorList>
    </citation>
    <scope>NUCLEOTIDE SEQUENCE</scope>
    <source>
        <strain evidence="3">Phyl III-seqv23</strain>
    </source>
</reference>
<evidence type="ECO:0000313" key="2">
    <source>
        <dbReference type="EMBL" id="CUV25678.1"/>
    </source>
</evidence>
<accession>A0A0K1ZRQ1</accession>
<dbReference type="PATRIC" id="fig|305.118.peg.4765"/>
<keyword evidence="1" id="KW-0472">Membrane</keyword>
<proteinExistence type="predicted"/>
<dbReference type="EMBL" id="LN899825">
    <property type="protein sequence ID" value="CUV36826.1"/>
    <property type="molecule type" value="Genomic_DNA"/>
</dbReference>
<organism evidence="3">
    <name type="scientific">Ralstonia solanacearum</name>
    <name type="common">Pseudomonas solanacearum</name>
    <dbReference type="NCBI Taxonomy" id="305"/>
    <lineage>
        <taxon>Bacteria</taxon>
        <taxon>Pseudomonadati</taxon>
        <taxon>Pseudomonadota</taxon>
        <taxon>Betaproteobacteria</taxon>
        <taxon>Burkholderiales</taxon>
        <taxon>Burkholderiaceae</taxon>
        <taxon>Ralstonia</taxon>
        <taxon>Ralstonia solanacearum species complex</taxon>
    </lineage>
</organism>